<accession>A0A8J5KDM1</accession>
<protein>
    <submittedName>
        <fullName evidence="2">Uncharacterized protein</fullName>
    </submittedName>
</protein>
<reference evidence="2" key="1">
    <citation type="journal article" date="2021" name="Sci. Adv.">
        <title>The American lobster genome reveals insights on longevity, neural, and immune adaptations.</title>
        <authorList>
            <person name="Polinski J.M."/>
            <person name="Zimin A.V."/>
            <person name="Clark K.F."/>
            <person name="Kohn A.B."/>
            <person name="Sadowski N."/>
            <person name="Timp W."/>
            <person name="Ptitsyn A."/>
            <person name="Khanna P."/>
            <person name="Romanova D.Y."/>
            <person name="Williams P."/>
            <person name="Greenwood S.J."/>
            <person name="Moroz L.L."/>
            <person name="Walt D.R."/>
            <person name="Bodnar A.G."/>
        </authorList>
    </citation>
    <scope>NUCLEOTIDE SEQUENCE</scope>
    <source>
        <strain evidence="2">GMGI-L3</strain>
    </source>
</reference>
<dbReference type="Proteomes" id="UP000747542">
    <property type="component" value="Unassembled WGS sequence"/>
</dbReference>
<dbReference type="AlphaFoldDB" id="A0A8J5KDM1"/>
<proteinExistence type="predicted"/>
<gene>
    <name evidence="2" type="ORF">Hamer_G018998</name>
</gene>
<sequence>GKEGRVTEERVVWGRPGTTRDEEEDLGYQEGSITVSLSPDSAYISPPASHHTNTNLGAVMEGAVAGDDGCFSHLYHTRQHTSSHNNHQVEKELCQYRLLLRLHQAASTITTLIVKKLL</sequence>
<feature type="non-terminal residue" evidence="2">
    <location>
        <position position="118"/>
    </location>
</feature>
<dbReference type="EMBL" id="JAHLQT010014098">
    <property type="protein sequence ID" value="KAG7170504.1"/>
    <property type="molecule type" value="Genomic_DNA"/>
</dbReference>
<keyword evidence="3" id="KW-1185">Reference proteome</keyword>
<evidence type="ECO:0000313" key="3">
    <source>
        <dbReference type="Proteomes" id="UP000747542"/>
    </source>
</evidence>
<name>A0A8J5KDM1_HOMAM</name>
<organism evidence="2 3">
    <name type="scientific">Homarus americanus</name>
    <name type="common">American lobster</name>
    <dbReference type="NCBI Taxonomy" id="6706"/>
    <lineage>
        <taxon>Eukaryota</taxon>
        <taxon>Metazoa</taxon>
        <taxon>Ecdysozoa</taxon>
        <taxon>Arthropoda</taxon>
        <taxon>Crustacea</taxon>
        <taxon>Multicrustacea</taxon>
        <taxon>Malacostraca</taxon>
        <taxon>Eumalacostraca</taxon>
        <taxon>Eucarida</taxon>
        <taxon>Decapoda</taxon>
        <taxon>Pleocyemata</taxon>
        <taxon>Astacidea</taxon>
        <taxon>Nephropoidea</taxon>
        <taxon>Nephropidae</taxon>
        <taxon>Homarus</taxon>
    </lineage>
</organism>
<feature type="compositionally biased region" description="Basic and acidic residues" evidence="1">
    <location>
        <begin position="1"/>
        <end position="12"/>
    </location>
</feature>
<comment type="caution">
    <text evidence="2">The sequence shown here is derived from an EMBL/GenBank/DDBJ whole genome shotgun (WGS) entry which is preliminary data.</text>
</comment>
<feature type="region of interest" description="Disordered" evidence="1">
    <location>
        <begin position="1"/>
        <end position="27"/>
    </location>
</feature>
<evidence type="ECO:0000313" key="2">
    <source>
        <dbReference type="EMBL" id="KAG7170504.1"/>
    </source>
</evidence>
<evidence type="ECO:0000256" key="1">
    <source>
        <dbReference type="SAM" id="MobiDB-lite"/>
    </source>
</evidence>